<keyword evidence="6 12" id="KW-0812">Transmembrane</keyword>
<evidence type="ECO:0000256" key="10">
    <source>
        <dbReference type="ARBA" id="ARBA00023004"/>
    </source>
</evidence>
<evidence type="ECO:0000256" key="7">
    <source>
        <dbReference type="ARBA" id="ARBA00022723"/>
    </source>
</evidence>
<keyword evidence="14" id="KW-1185">Reference proteome</keyword>
<comment type="caution">
    <text evidence="13">The sequence shown here is derived from an EMBL/GenBank/DDBJ whole genome shotgun (WGS) entry which is preliminary data.</text>
</comment>
<dbReference type="PIRSF" id="PIRSF000267">
    <property type="entry name" value="Cyt_oxidse_sub2"/>
    <property type="match status" value="1"/>
</dbReference>
<feature type="transmembrane region" description="Helical" evidence="12">
    <location>
        <begin position="264"/>
        <end position="283"/>
    </location>
</feature>
<feature type="transmembrane region" description="Helical" evidence="12">
    <location>
        <begin position="122"/>
        <end position="141"/>
    </location>
</feature>
<proteinExistence type="inferred from homology"/>
<keyword evidence="5" id="KW-0349">Heme</keyword>
<dbReference type="Pfam" id="PF02322">
    <property type="entry name" value="Cyt_bd_oxida_II"/>
    <property type="match status" value="1"/>
</dbReference>
<dbReference type="PANTHER" id="PTHR43141:SF5">
    <property type="entry name" value="CYTOCHROME BD-I UBIQUINOL OXIDASE SUBUNIT 2"/>
    <property type="match status" value="1"/>
</dbReference>
<feature type="transmembrane region" description="Helical" evidence="12">
    <location>
        <begin position="340"/>
        <end position="362"/>
    </location>
</feature>
<evidence type="ECO:0000313" key="13">
    <source>
        <dbReference type="EMBL" id="TWX72067.1"/>
    </source>
</evidence>
<comment type="similarity">
    <text evidence="2">Belongs to the cytochrome ubiquinol oxidase subunit 2 family.</text>
</comment>
<dbReference type="GO" id="GO:0019646">
    <property type="term" value="P:aerobic electron transport chain"/>
    <property type="evidence" value="ECO:0007669"/>
    <property type="project" value="TreeGrafter"/>
</dbReference>
<reference evidence="13 14" key="1">
    <citation type="submission" date="2019-07" db="EMBL/GenBank/DDBJ databases">
        <title>Genomes of sea-ice associated Colwellia species.</title>
        <authorList>
            <person name="Bowman J.P."/>
        </authorList>
    </citation>
    <scope>NUCLEOTIDE SEQUENCE [LARGE SCALE GENOMIC DNA]</scope>
    <source>
        <strain evidence="13 14">ACAM 459</strain>
    </source>
</reference>
<keyword evidence="3" id="KW-0813">Transport</keyword>
<evidence type="ECO:0000256" key="5">
    <source>
        <dbReference type="ARBA" id="ARBA00022617"/>
    </source>
</evidence>
<keyword evidence="8" id="KW-0249">Electron transport</keyword>
<dbReference type="GO" id="GO:0046872">
    <property type="term" value="F:metal ion binding"/>
    <property type="evidence" value="ECO:0007669"/>
    <property type="project" value="UniProtKB-KW"/>
</dbReference>
<sequence>MFDYETLKFIWWCLIGFLFIGFAITDGMDMGVGGLLPFVAKKDVESRVVINTVGAHWDGNQVWFITAGASLFAAWPLVYATAFSGFYFAMMLTLFSLFLRPLAFDYRSKIDSLKWRTNWDKALFVGSMVPPLVFGVAFGNLLQGVPFGFDSLMRVTYTGSFLALFTPFTLLTGVVSVAMMLMHGSTWLVMRTDADVAQRSANIGRVVAVVLSLAFAIAGLMVWQSIDGYLVVSTIDTMGQAQPTIKEVTTSSGAWLNNYRETPLLWLVPAVGLVVPFLVALLLSIKSKSTSVKVFAFIGSSLTIISIILTAGIAMFPFVMPSSSVPNHSLLMWDTVSSEGTLGLMFMVVAFFIPIIIGYTLWCYKKMWRTVTIAEIEQNNHTAY</sequence>
<dbReference type="PANTHER" id="PTHR43141">
    <property type="entry name" value="CYTOCHROME BD2 SUBUNIT II"/>
    <property type="match status" value="1"/>
</dbReference>
<evidence type="ECO:0000256" key="12">
    <source>
        <dbReference type="SAM" id="Phobius"/>
    </source>
</evidence>
<evidence type="ECO:0000256" key="2">
    <source>
        <dbReference type="ARBA" id="ARBA00007543"/>
    </source>
</evidence>
<feature type="transmembrane region" description="Helical" evidence="12">
    <location>
        <begin position="9"/>
        <end position="28"/>
    </location>
</feature>
<keyword evidence="4" id="KW-1003">Cell membrane</keyword>
<dbReference type="GO" id="GO:0005886">
    <property type="term" value="C:plasma membrane"/>
    <property type="evidence" value="ECO:0007669"/>
    <property type="project" value="UniProtKB-SubCell"/>
</dbReference>
<keyword evidence="11 12" id="KW-0472">Membrane</keyword>
<keyword evidence="7" id="KW-0479">Metal-binding</keyword>
<gene>
    <name evidence="13" type="primary">cydB</name>
    <name evidence="13" type="ORF">ESZ36_02210</name>
</gene>
<evidence type="ECO:0000256" key="11">
    <source>
        <dbReference type="ARBA" id="ARBA00023136"/>
    </source>
</evidence>
<dbReference type="InterPro" id="IPR003317">
    <property type="entry name" value="Cyt-d_oxidase_su2"/>
</dbReference>
<dbReference type="AlphaFoldDB" id="A0A5C6QTI1"/>
<keyword evidence="10" id="KW-0408">Iron</keyword>
<evidence type="ECO:0000256" key="6">
    <source>
        <dbReference type="ARBA" id="ARBA00022692"/>
    </source>
</evidence>
<dbReference type="GO" id="GO:0070069">
    <property type="term" value="C:cytochrome complex"/>
    <property type="evidence" value="ECO:0007669"/>
    <property type="project" value="TreeGrafter"/>
</dbReference>
<evidence type="ECO:0000256" key="9">
    <source>
        <dbReference type="ARBA" id="ARBA00022989"/>
    </source>
</evidence>
<name>A0A5C6QTI1_9GAMM</name>
<feature type="transmembrane region" description="Helical" evidence="12">
    <location>
        <begin position="203"/>
        <end position="223"/>
    </location>
</feature>
<feature type="transmembrane region" description="Helical" evidence="12">
    <location>
        <begin position="295"/>
        <end position="320"/>
    </location>
</feature>
<dbReference type="NCBIfam" id="TIGR00203">
    <property type="entry name" value="cydB"/>
    <property type="match status" value="1"/>
</dbReference>
<feature type="transmembrane region" description="Helical" evidence="12">
    <location>
        <begin position="77"/>
        <end position="102"/>
    </location>
</feature>
<keyword evidence="9 12" id="KW-1133">Transmembrane helix</keyword>
<dbReference type="GO" id="GO:0009055">
    <property type="term" value="F:electron transfer activity"/>
    <property type="evidence" value="ECO:0007669"/>
    <property type="project" value="TreeGrafter"/>
</dbReference>
<evidence type="ECO:0000313" key="14">
    <source>
        <dbReference type="Proteomes" id="UP000321822"/>
    </source>
</evidence>
<dbReference type="RefSeq" id="WP_146782921.1">
    <property type="nucleotide sequence ID" value="NZ_VOLT01000001.1"/>
</dbReference>
<dbReference type="OrthoDB" id="9776710at2"/>
<organism evidence="13 14">
    <name type="scientific">Colwellia demingiae</name>
    <dbReference type="NCBI Taxonomy" id="89401"/>
    <lineage>
        <taxon>Bacteria</taxon>
        <taxon>Pseudomonadati</taxon>
        <taxon>Pseudomonadota</taxon>
        <taxon>Gammaproteobacteria</taxon>
        <taxon>Alteromonadales</taxon>
        <taxon>Colwelliaceae</taxon>
        <taxon>Colwellia</taxon>
    </lineage>
</organism>
<comment type="subcellular location">
    <subcellularLocation>
        <location evidence="1">Cell membrane</location>
        <topology evidence="1">Multi-pass membrane protein</topology>
    </subcellularLocation>
</comment>
<accession>A0A5C6QTI1</accession>
<dbReference type="GO" id="GO:0016682">
    <property type="term" value="F:oxidoreductase activity, acting on diphenols and related substances as donors, oxygen as acceptor"/>
    <property type="evidence" value="ECO:0007669"/>
    <property type="project" value="TreeGrafter"/>
</dbReference>
<feature type="transmembrane region" description="Helical" evidence="12">
    <location>
        <begin position="161"/>
        <end position="182"/>
    </location>
</feature>
<evidence type="ECO:0000256" key="1">
    <source>
        <dbReference type="ARBA" id="ARBA00004651"/>
    </source>
</evidence>
<dbReference type="Proteomes" id="UP000321822">
    <property type="component" value="Unassembled WGS sequence"/>
</dbReference>
<protein>
    <submittedName>
        <fullName evidence="13">Cytochrome d ubiquinol oxidase subunit II</fullName>
    </submittedName>
</protein>
<evidence type="ECO:0000256" key="8">
    <source>
        <dbReference type="ARBA" id="ARBA00022982"/>
    </source>
</evidence>
<evidence type="ECO:0000256" key="3">
    <source>
        <dbReference type="ARBA" id="ARBA00022448"/>
    </source>
</evidence>
<dbReference type="EMBL" id="VOLT01000001">
    <property type="protein sequence ID" value="TWX72067.1"/>
    <property type="molecule type" value="Genomic_DNA"/>
</dbReference>
<evidence type="ECO:0000256" key="4">
    <source>
        <dbReference type="ARBA" id="ARBA00022475"/>
    </source>
</evidence>